<feature type="region of interest" description="Disordered" evidence="2">
    <location>
        <begin position="1"/>
        <end position="29"/>
    </location>
</feature>
<dbReference type="OMA" id="RSHEGMH"/>
<protein>
    <submittedName>
        <fullName evidence="4">DNAj like protein</fullName>
    </submittedName>
</protein>
<evidence type="ECO:0000313" key="5">
    <source>
        <dbReference type="Proteomes" id="UP000023152"/>
    </source>
</evidence>
<feature type="domain" description="Chaperone DnaJ C-terminal" evidence="3">
    <location>
        <begin position="113"/>
        <end position="259"/>
    </location>
</feature>
<dbReference type="InterPro" id="IPR051339">
    <property type="entry name" value="DnaJ_subfamily_B"/>
</dbReference>
<dbReference type="AlphaFoldDB" id="X6MM65"/>
<dbReference type="InterPro" id="IPR002939">
    <property type="entry name" value="DnaJ_C"/>
</dbReference>
<accession>X6MM65</accession>
<evidence type="ECO:0000259" key="3">
    <source>
        <dbReference type="Pfam" id="PF01556"/>
    </source>
</evidence>
<evidence type="ECO:0000256" key="1">
    <source>
        <dbReference type="ARBA" id="ARBA00023186"/>
    </source>
</evidence>
<dbReference type="InterPro" id="IPR008971">
    <property type="entry name" value="HSP40/DnaJ_pept-bd"/>
</dbReference>
<dbReference type="EMBL" id="ASPP01020175">
    <property type="protein sequence ID" value="ETO14180.1"/>
    <property type="molecule type" value="Genomic_DNA"/>
</dbReference>
<dbReference type="SUPFAM" id="SSF49493">
    <property type="entry name" value="HSP40/DnaJ peptide-binding domain"/>
    <property type="match status" value="1"/>
</dbReference>
<feature type="region of interest" description="Disordered" evidence="2">
    <location>
        <begin position="56"/>
        <end position="111"/>
    </location>
</feature>
<feature type="compositionally biased region" description="Basic and acidic residues" evidence="2">
    <location>
        <begin position="93"/>
        <end position="104"/>
    </location>
</feature>
<feature type="compositionally biased region" description="Basic and acidic residues" evidence="2">
    <location>
        <begin position="1"/>
        <end position="14"/>
    </location>
</feature>
<keyword evidence="5" id="KW-1185">Reference proteome</keyword>
<sequence length="346" mass="39051">MTVLSDEKTRKEYDASGYQENIAQGNKRGGENFNFNFEEFNLDELFSHFFGKDQRERRGQYSSQGFTRGSRPGAGGGGGGEGGGGGQNPFQQQEHHGRSHEGMHHTPSKPKTHVVKVNLEDLLEDSTKTVQVNGKSFDIKIPKGCPDGVVLKKNGEEFRVVVNPHPLYGRGGLKSGQSHGHDKKSKGLSSDIFYTADVYLHETLLGCDVEIPTIDGGVETIHLDQVTPQSTYKLKGQGLPRYKQNSRGHMLIDFRIVFPSNTLSSNHTQLIEEMSKEWKYPSKSRRRHKGQNKHKNLVVTRRNNFVIQMCWKHFYAWLSSTVCVSNQKRANVFFLAFVCFELLVTF</sequence>
<dbReference type="CDD" id="cd10747">
    <property type="entry name" value="DnaJ_C"/>
    <property type="match status" value="1"/>
</dbReference>
<gene>
    <name evidence="4" type="ORF">RFI_23188</name>
</gene>
<dbReference type="GO" id="GO:0005829">
    <property type="term" value="C:cytosol"/>
    <property type="evidence" value="ECO:0007669"/>
    <property type="project" value="TreeGrafter"/>
</dbReference>
<dbReference type="GO" id="GO:0051082">
    <property type="term" value="F:unfolded protein binding"/>
    <property type="evidence" value="ECO:0007669"/>
    <property type="project" value="InterPro"/>
</dbReference>
<dbReference type="GO" id="GO:0051087">
    <property type="term" value="F:protein-folding chaperone binding"/>
    <property type="evidence" value="ECO:0007669"/>
    <property type="project" value="TreeGrafter"/>
</dbReference>
<dbReference type="Gene3D" id="2.60.260.20">
    <property type="entry name" value="Urease metallochaperone UreE, N-terminal domain"/>
    <property type="match status" value="1"/>
</dbReference>
<dbReference type="Proteomes" id="UP000023152">
    <property type="component" value="Unassembled WGS sequence"/>
</dbReference>
<proteinExistence type="predicted"/>
<comment type="caution">
    <text evidence="4">The sequence shown here is derived from an EMBL/GenBank/DDBJ whole genome shotgun (WGS) entry which is preliminary data.</text>
</comment>
<name>X6MM65_RETFI</name>
<keyword evidence="1" id="KW-0143">Chaperone</keyword>
<reference evidence="4 5" key="1">
    <citation type="journal article" date="2013" name="Curr. Biol.">
        <title>The Genome of the Foraminiferan Reticulomyxa filosa.</title>
        <authorList>
            <person name="Glockner G."/>
            <person name="Hulsmann N."/>
            <person name="Schleicher M."/>
            <person name="Noegel A.A."/>
            <person name="Eichinger L."/>
            <person name="Gallinger C."/>
            <person name="Pawlowski J."/>
            <person name="Sierra R."/>
            <person name="Euteneuer U."/>
            <person name="Pillet L."/>
            <person name="Moustafa A."/>
            <person name="Platzer M."/>
            <person name="Groth M."/>
            <person name="Szafranski K."/>
            <person name="Schliwa M."/>
        </authorList>
    </citation>
    <scope>NUCLEOTIDE SEQUENCE [LARGE SCALE GENOMIC DNA]</scope>
</reference>
<dbReference type="PANTHER" id="PTHR24078:SF553">
    <property type="entry name" value="DNAJ HOMOLOG SUBFAMILY B MEMBER 5"/>
    <property type="match status" value="1"/>
</dbReference>
<evidence type="ECO:0000256" key="2">
    <source>
        <dbReference type="SAM" id="MobiDB-lite"/>
    </source>
</evidence>
<feature type="compositionally biased region" description="Gly residues" evidence="2">
    <location>
        <begin position="72"/>
        <end position="87"/>
    </location>
</feature>
<organism evidence="4 5">
    <name type="scientific">Reticulomyxa filosa</name>
    <dbReference type="NCBI Taxonomy" id="46433"/>
    <lineage>
        <taxon>Eukaryota</taxon>
        <taxon>Sar</taxon>
        <taxon>Rhizaria</taxon>
        <taxon>Retaria</taxon>
        <taxon>Foraminifera</taxon>
        <taxon>Monothalamids</taxon>
        <taxon>Reticulomyxidae</taxon>
        <taxon>Reticulomyxa</taxon>
    </lineage>
</organism>
<dbReference type="OrthoDB" id="550424at2759"/>
<dbReference type="GO" id="GO:0006457">
    <property type="term" value="P:protein folding"/>
    <property type="evidence" value="ECO:0007669"/>
    <property type="project" value="InterPro"/>
</dbReference>
<dbReference type="PANTHER" id="PTHR24078">
    <property type="entry name" value="DNAJ HOMOLOG SUBFAMILY C MEMBER"/>
    <property type="match status" value="1"/>
</dbReference>
<evidence type="ECO:0000313" key="4">
    <source>
        <dbReference type="EMBL" id="ETO14180.1"/>
    </source>
</evidence>
<dbReference type="Pfam" id="PF01556">
    <property type="entry name" value="DnaJ_C"/>
    <property type="match status" value="1"/>
</dbReference>